<keyword evidence="2" id="KW-1003">Cell membrane</keyword>
<sequence>MEDQSANSSRGFLILSIAGLLTKVISVFYIPLLQRIIGLDGYGIYQNCYEVFLFVYAVTNLGTQPAIAKVVAELTALGKPNDAVRALKISRTLLSLVGAVLTIFLMLFAFPIGNMIGNPAASYGILMLAPSIFVTSLLSSYRGYFQGRNSMTAIAISQVLEQVINIAISLACAYFLVHISVEYGSAGGTIGTSVGAFVACLYMVYVYGKKNFEEDSMYAQQNVKRVRTKHIIRKLIKYGLPITLSSGLQNFGSLVDMVNVNSRLAFAGFDLQQSHVLYGVLGRYKTLLSVPLIIVTALGTTVLPAVSAAMALKDKKEIRRKTSFAFRITLIITIPAAVGLSCLGQEVFELLYGTDQGFELMVMGSVVLVLMAVVQIQTIILQSMNKLYYVLGTFSIGIVAKIIANYILVGIPEINILGVVAGNFLWFAIPMILNKRALKKALRVKIPLFRSAVKPLFASAIMAGIIFMLKTPTSVILTLANGNVFLKAISTILIISIAGFVYLYSMMLIGGIKKNDIDSISPRIFNYLPRFLRKKLQK</sequence>
<organism evidence="7 8">
    <name type="scientific">Clostridium beijerinckii</name>
    <name type="common">Clostridium MP</name>
    <dbReference type="NCBI Taxonomy" id="1520"/>
    <lineage>
        <taxon>Bacteria</taxon>
        <taxon>Bacillati</taxon>
        <taxon>Bacillota</taxon>
        <taxon>Clostridia</taxon>
        <taxon>Eubacteriales</taxon>
        <taxon>Clostridiaceae</taxon>
        <taxon>Clostridium</taxon>
    </lineage>
</organism>
<name>A0A0B5QIS1_CLOBE</name>
<reference evidence="8" key="1">
    <citation type="submission" date="2014-12" db="EMBL/GenBank/DDBJ databases">
        <title>Genome sequence of Clostridium beijerinckii strain 59B.</title>
        <authorList>
            <person name="Little G.T."/>
            <person name="Minton N.P."/>
        </authorList>
    </citation>
    <scope>NUCLEOTIDE SEQUENCE [LARGE SCALE GENOMIC DNA]</scope>
    <source>
        <strain evidence="8">59B</strain>
    </source>
</reference>
<evidence type="ECO:0000256" key="6">
    <source>
        <dbReference type="SAM" id="Phobius"/>
    </source>
</evidence>
<feature type="transmembrane region" description="Helical" evidence="6">
    <location>
        <begin position="455"/>
        <end position="478"/>
    </location>
</feature>
<evidence type="ECO:0000313" key="7">
    <source>
        <dbReference type="EMBL" id="AJG98096.1"/>
    </source>
</evidence>
<feature type="transmembrane region" description="Helical" evidence="6">
    <location>
        <begin position="120"/>
        <end position="141"/>
    </location>
</feature>
<evidence type="ECO:0000256" key="3">
    <source>
        <dbReference type="ARBA" id="ARBA00022692"/>
    </source>
</evidence>
<dbReference type="GO" id="GO:0005886">
    <property type="term" value="C:plasma membrane"/>
    <property type="evidence" value="ECO:0007669"/>
    <property type="project" value="UniProtKB-SubCell"/>
</dbReference>
<dbReference type="OrthoDB" id="9775950at2"/>
<dbReference type="InterPro" id="IPR050833">
    <property type="entry name" value="Poly_Biosynth_Transport"/>
</dbReference>
<dbReference type="AlphaFoldDB" id="A0A0B5QIS1"/>
<feature type="transmembrane region" description="Helical" evidence="6">
    <location>
        <begin position="387"/>
        <end position="408"/>
    </location>
</feature>
<feature type="transmembrane region" description="Helical" evidence="6">
    <location>
        <begin position="324"/>
        <end position="348"/>
    </location>
</feature>
<dbReference type="Pfam" id="PF01943">
    <property type="entry name" value="Polysacc_synt"/>
    <property type="match status" value="1"/>
</dbReference>
<dbReference type="EMBL" id="CP010086">
    <property type="protein sequence ID" value="AJG98096.1"/>
    <property type="molecule type" value="Genomic_DNA"/>
</dbReference>
<evidence type="ECO:0000256" key="1">
    <source>
        <dbReference type="ARBA" id="ARBA00004651"/>
    </source>
</evidence>
<evidence type="ECO:0000256" key="5">
    <source>
        <dbReference type="ARBA" id="ARBA00023136"/>
    </source>
</evidence>
<keyword evidence="5 6" id="KW-0472">Membrane</keyword>
<feature type="transmembrane region" description="Helical" evidence="6">
    <location>
        <begin position="414"/>
        <end position="434"/>
    </location>
</feature>
<proteinExistence type="predicted"/>
<protein>
    <submittedName>
        <fullName evidence="7">Polysaccharide biosynthesis protein</fullName>
    </submittedName>
</protein>
<dbReference type="PANTHER" id="PTHR30250">
    <property type="entry name" value="PST FAMILY PREDICTED COLANIC ACID TRANSPORTER"/>
    <property type="match status" value="1"/>
</dbReference>
<dbReference type="RefSeq" id="WP_041895239.1">
    <property type="nucleotide sequence ID" value="NZ_CP010086.2"/>
</dbReference>
<feature type="transmembrane region" description="Helical" evidence="6">
    <location>
        <begin position="288"/>
        <end position="312"/>
    </location>
</feature>
<gene>
    <name evidence="7" type="ORF">LF65_01484</name>
</gene>
<dbReference type="KEGG" id="cbei:LF65_01484"/>
<dbReference type="STRING" id="1520.LF65_01484"/>
<feature type="transmembrane region" description="Helical" evidence="6">
    <location>
        <begin position="360"/>
        <end position="380"/>
    </location>
</feature>
<accession>A0A0B5QIS1</accession>
<dbReference type="InterPro" id="IPR024923">
    <property type="entry name" value="PG_synth_SpoVB"/>
</dbReference>
<feature type="transmembrane region" description="Helical" evidence="6">
    <location>
        <begin position="183"/>
        <end position="207"/>
    </location>
</feature>
<dbReference type="PANTHER" id="PTHR30250:SF21">
    <property type="entry name" value="LIPID II FLIPPASE MURJ"/>
    <property type="match status" value="1"/>
</dbReference>
<feature type="transmembrane region" description="Helical" evidence="6">
    <location>
        <begin position="235"/>
        <end position="255"/>
    </location>
</feature>
<evidence type="ECO:0000256" key="2">
    <source>
        <dbReference type="ARBA" id="ARBA00022475"/>
    </source>
</evidence>
<feature type="transmembrane region" description="Helical" evidence="6">
    <location>
        <begin position="153"/>
        <end position="177"/>
    </location>
</feature>
<feature type="transmembrane region" description="Helical" evidence="6">
    <location>
        <begin position="51"/>
        <end position="72"/>
    </location>
</feature>
<feature type="transmembrane region" description="Helical" evidence="6">
    <location>
        <begin position="484"/>
        <end position="504"/>
    </location>
</feature>
<evidence type="ECO:0000313" key="8">
    <source>
        <dbReference type="Proteomes" id="UP000031866"/>
    </source>
</evidence>
<feature type="transmembrane region" description="Helical" evidence="6">
    <location>
        <begin position="12"/>
        <end position="31"/>
    </location>
</feature>
<evidence type="ECO:0000256" key="4">
    <source>
        <dbReference type="ARBA" id="ARBA00022989"/>
    </source>
</evidence>
<feature type="transmembrane region" description="Helical" evidence="6">
    <location>
        <begin position="93"/>
        <end position="114"/>
    </location>
</feature>
<dbReference type="CDD" id="cd13124">
    <property type="entry name" value="MATE_SpoVB_like"/>
    <property type="match status" value="1"/>
</dbReference>
<keyword evidence="3 6" id="KW-0812">Transmembrane</keyword>
<comment type="subcellular location">
    <subcellularLocation>
        <location evidence="1">Cell membrane</location>
        <topology evidence="1">Multi-pass membrane protein</topology>
    </subcellularLocation>
</comment>
<dbReference type="PIRSF" id="PIRSF038958">
    <property type="entry name" value="PG_synth_SpoVB"/>
    <property type="match status" value="1"/>
</dbReference>
<keyword evidence="4 6" id="KW-1133">Transmembrane helix</keyword>
<dbReference type="Proteomes" id="UP000031866">
    <property type="component" value="Chromosome"/>
</dbReference>
<dbReference type="InterPro" id="IPR002797">
    <property type="entry name" value="Polysacc_synth"/>
</dbReference>